<dbReference type="PANTHER" id="PTHR32089:SF112">
    <property type="entry name" value="LYSOZYME-LIKE PROTEIN-RELATED"/>
    <property type="match status" value="1"/>
</dbReference>
<gene>
    <name evidence="5" type="ORF">ACFFVI_02995</name>
</gene>
<comment type="caution">
    <text evidence="5">The sequence shown here is derived from an EMBL/GenBank/DDBJ whole genome shotgun (WGS) entry which is preliminary data.</text>
</comment>
<dbReference type="InterPro" id="IPR004089">
    <property type="entry name" value="MCPsignal_dom"/>
</dbReference>
<reference evidence="5 6" key="1">
    <citation type="submission" date="2024-09" db="EMBL/GenBank/DDBJ databases">
        <authorList>
            <person name="Sun Q."/>
            <person name="Mori K."/>
        </authorList>
    </citation>
    <scope>NUCLEOTIDE SEQUENCE [LARGE SCALE GENOMIC DNA]</scope>
    <source>
        <strain evidence="5 6">TISTR 1856</strain>
    </source>
</reference>
<evidence type="ECO:0000313" key="5">
    <source>
        <dbReference type="EMBL" id="MFB9375928.1"/>
    </source>
</evidence>
<dbReference type="Gene3D" id="1.10.287.950">
    <property type="entry name" value="Methyl-accepting chemotaxis protein"/>
    <property type="match status" value="1"/>
</dbReference>
<evidence type="ECO:0000313" key="6">
    <source>
        <dbReference type="Proteomes" id="UP001589748"/>
    </source>
</evidence>
<feature type="domain" description="Methyl-accepting transducer" evidence="4">
    <location>
        <begin position="169"/>
        <end position="353"/>
    </location>
</feature>
<evidence type="ECO:0000256" key="3">
    <source>
        <dbReference type="SAM" id="MobiDB-lite"/>
    </source>
</evidence>
<sequence>MKLTRRSNGRSHAGTTALSTEQTAREEIQNATAVADVLSKLTAADDPDRAIMDALATTRDVFGWAYGSLWQIDEATNVLTMRADSGTVNPEFQKVSASATFARGIGLAGRVWAQKQMIFVPDLGQVTDCVRAPVAQRAGVKAGVCLPIVVGGDVIATMDFFTTEELELSASRRRALESVAALVGQTLERINRADELRRVAAELVVSIDVVARSAAEAAAKASEAVAGAEEAMQVVTTLADSSTAIGSVARVISGIAAQTNLLALNATIEAARAGEIGRGFAVVAGEVKELAQATATATDDVTRRVEAIQSDSSNTSYALARITSSITEIHEIQASLASVLEEQSAIAAMFRSL</sequence>
<evidence type="ECO:0000259" key="4">
    <source>
        <dbReference type="PROSITE" id="PS50111"/>
    </source>
</evidence>
<dbReference type="PROSITE" id="PS50111">
    <property type="entry name" value="CHEMOTAXIS_TRANSDUC_2"/>
    <property type="match status" value="1"/>
</dbReference>
<dbReference type="Pfam" id="PF00015">
    <property type="entry name" value="MCPsignal"/>
    <property type="match status" value="1"/>
</dbReference>
<dbReference type="SUPFAM" id="SSF58104">
    <property type="entry name" value="Methyl-accepting chemotaxis protein (MCP) signaling domain"/>
    <property type="match status" value="1"/>
</dbReference>
<dbReference type="SUPFAM" id="SSF55781">
    <property type="entry name" value="GAF domain-like"/>
    <property type="match status" value="1"/>
</dbReference>
<proteinExistence type="predicted"/>
<dbReference type="SMART" id="SM00065">
    <property type="entry name" value="GAF"/>
    <property type="match status" value="1"/>
</dbReference>
<evidence type="ECO:0000256" key="2">
    <source>
        <dbReference type="PROSITE-ProRule" id="PRU00284"/>
    </source>
</evidence>
<name>A0ABV5LPB5_9ACTN</name>
<dbReference type="Pfam" id="PF13185">
    <property type="entry name" value="GAF_2"/>
    <property type="match status" value="1"/>
</dbReference>
<feature type="compositionally biased region" description="Polar residues" evidence="3">
    <location>
        <begin position="13"/>
        <end position="22"/>
    </location>
</feature>
<dbReference type="SMART" id="SM00283">
    <property type="entry name" value="MA"/>
    <property type="match status" value="1"/>
</dbReference>
<dbReference type="Gene3D" id="3.30.450.40">
    <property type="match status" value="1"/>
</dbReference>
<dbReference type="Proteomes" id="UP001589748">
    <property type="component" value="Unassembled WGS sequence"/>
</dbReference>
<dbReference type="InterPro" id="IPR003018">
    <property type="entry name" value="GAF"/>
</dbReference>
<dbReference type="InterPro" id="IPR029016">
    <property type="entry name" value="GAF-like_dom_sf"/>
</dbReference>
<keyword evidence="6" id="KW-1185">Reference proteome</keyword>
<dbReference type="EMBL" id="JBHMDM010000001">
    <property type="protein sequence ID" value="MFB9375928.1"/>
    <property type="molecule type" value="Genomic_DNA"/>
</dbReference>
<accession>A0ABV5LPB5</accession>
<keyword evidence="1 2" id="KW-0807">Transducer</keyword>
<organism evidence="5 6">
    <name type="scientific">Kineococcus gynurae</name>
    <dbReference type="NCBI Taxonomy" id="452979"/>
    <lineage>
        <taxon>Bacteria</taxon>
        <taxon>Bacillati</taxon>
        <taxon>Actinomycetota</taxon>
        <taxon>Actinomycetes</taxon>
        <taxon>Kineosporiales</taxon>
        <taxon>Kineosporiaceae</taxon>
        <taxon>Kineococcus</taxon>
    </lineage>
</organism>
<dbReference type="PANTHER" id="PTHR32089">
    <property type="entry name" value="METHYL-ACCEPTING CHEMOTAXIS PROTEIN MCPB"/>
    <property type="match status" value="1"/>
</dbReference>
<dbReference type="RefSeq" id="WP_380139678.1">
    <property type="nucleotide sequence ID" value="NZ_JBHLUI010000012.1"/>
</dbReference>
<evidence type="ECO:0000256" key="1">
    <source>
        <dbReference type="ARBA" id="ARBA00023224"/>
    </source>
</evidence>
<protein>
    <submittedName>
        <fullName evidence="5">Methyl-accepting chemotaxis protein</fullName>
    </submittedName>
</protein>
<feature type="region of interest" description="Disordered" evidence="3">
    <location>
        <begin position="1"/>
        <end position="23"/>
    </location>
</feature>